<evidence type="ECO:0000313" key="5">
    <source>
        <dbReference type="Proteomes" id="UP000479132"/>
    </source>
</evidence>
<dbReference type="Pfam" id="PF01168">
    <property type="entry name" value="Ala_racemase_N"/>
    <property type="match status" value="1"/>
</dbReference>
<name>A0A6M1T1U8_9BACT</name>
<dbReference type="GO" id="GO:0008721">
    <property type="term" value="F:D-serine ammonia-lyase activity"/>
    <property type="evidence" value="ECO:0007669"/>
    <property type="project" value="TreeGrafter"/>
</dbReference>
<dbReference type="GO" id="GO:0036088">
    <property type="term" value="P:D-serine catabolic process"/>
    <property type="evidence" value="ECO:0007669"/>
    <property type="project" value="TreeGrafter"/>
</dbReference>
<evidence type="ECO:0000259" key="3">
    <source>
        <dbReference type="SMART" id="SM01119"/>
    </source>
</evidence>
<dbReference type="InterPro" id="IPR001608">
    <property type="entry name" value="Ala_racemase_N"/>
</dbReference>
<dbReference type="InterPro" id="IPR029066">
    <property type="entry name" value="PLP-binding_barrel"/>
</dbReference>
<feature type="domain" description="D-serine dehydratase-like" evidence="3">
    <location>
        <begin position="250"/>
        <end position="356"/>
    </location>
</feature>
<evidence type="ECO:0000256" key="2">
    <source>
        <dbReference type="ARBA" id="ARBA00023239"/>
    </source>
</evidence>
<evidence type="ECO:0000256" key="1">
    <source>
        <dbReference type="ARBA" id="ARBA00005323"/>
    </source>
</evidence>
<comment type="caution">
    <text evidence="4">The sequence shown here is derived from an EMBL/GenBank/DDBJ whole genome shotgun (WGS) entry which is preliminary data.</text>
</comment>
<accession>A0A6M1T1U8</accession>
<dbReference type="RefSeq" id="WP_165267257.1">
    <property type="nucleotide sequence ID" value="NZ_JAALLS010000006.1"/>
</dbReference>
<dbReference type="PANTHER" id="PTHR28004">
    <property type="entry name" value="ZGC:162816-RELATED"/>
    <property type="match status" value="1"/>
</dbReference>
<dbReference type="InterPro" id="IPR051466">
    <property type="entry name" value="D-amino_acid_metab_enzyme"/>
</dbReference>
<keyword evidence="2" id="KW-0456">Lyase</keyword>
<keyword evidence="5" id="KW-1185">Reference proteome</keyword>
<sequence>MMQPITSPTLLLNKKVCKANLHRMVEKTSAHDLVLKPHMKTHQSETIGEWIKEAGIKAVTVSSIEMARYFYKAGWKDITIAFPANPSQSHDLNELAADCNITVLINSSSVAKSLANKLTQPINAYIEIDTGADRTGIPSDRTSKINDLIAVIQHTQMLQWIGFYSHPGHSYQARSEEDISKVHQSVLSQFQALREKFSSLSDEFEICVGDTPSCSVADSFTGIDAISPGNFVFYDLMQTQIGSCEISDIAVVMACPVVDRYPQRNEIVIHGGAIHFSKEQITQNGVVHFGQLLTPSNDHWELLDPPAYLTSLSQEHGIISCNPTDINNYTIGDTVYIAPVHSCLTANIMERYKLTEGQTIDLMK</sequence>
<protein>
    <submittedName>
        <fullName evidence="4">Alanine racemase</fullName>
    </submittedName>
</protein>
<comment type="similarity">
    <text evidence="1">Belongs to the DSD1 family.</text>
</comment>
<dbReference type="InterPro" id="IPR026956">
    <property type="entry name" value="D-ser_dehydrat-like_dom"/>
</dbReference>
<dbReference type="SMART" id="SM01119">
    <property type="entry name" value="D-ser_dehydrat"/>
    <property type="match status" value="1"/>
</dbReference>
<dbReference type="Gene3D" id="3.20.20.10">
    <property type="entry name" value="Alanine racemase"/>
    <property type="match status" value="1"/>
</dbReference>
<organism evidence="4 5">
    <name type="scientific">Fodinibius halophilus</name>
    <dbReference type="NCBI Taxonomy" id="1736908"/>
    <lineage>
        <taxon>Bacteria</taxon>
        <taxon>Pseudomonadati</taxon>
        <taxon>Balneolota</taxon>
        <taxon>Balneolia</taxon>
        <taxon>Balneolales</taxon>
        <taxon>Balneolaceae</taxon>
        <taxon>Fodinibius</taxon>
    </lineage>
</organism>
<dbReference type="SUPFAM" id="SSF51419">
    <property type="entry name" value="PLP-binding barrel"/>
    <property type="match status" value="1"/>
</dbReference>
<dbReference type="PANTHER" id="PTHR28004:SF2">
    <property type="entry name" value="D-SERINE DEHYDRATASE"/>
    <property type="match status" value="1"/>
</dbReference>
<dbReference type="EMBL" id="JAALLS010000006">
    <property type="protein sequence ID" value="NGP87987.1"/>
    <property type="molecule type" value="Genomic_DNA"/>
</dbReference>
<dbReference type="Pfam" id="PF14031">
    <property type="entry name" value="D-ser_dehydrat"/>
    <property type="match status" value="1"/>
</dbReference>
<gene>
    <name evidence="4" type="ORF">G3569_06450</name>
</gene>
<reference evidence="4 5" key="1">
    <citation type="submission" date="2020-02" db="EMBL/GenBank/DDBJ databases">
        <title>Aliifodinibius halophilus 2W32, complete genome.</title>
        <authorList>
            <person name="Li Y."/>
            <person name="Wu S."/>
        </authorList>
    </citation>
    <scope>NUCLEOTIDE SEQUENCE [LARGE SCALE GENOMIC DNA]</scope>
    <source>
        <strain evidence="4 5">2W32</strain>
    </source>
</reference>
<evidence type="ECO:0000313" key="4">
    <source>
        <dbReference type="EMBL" id="NGP87987.1"/>
    </source>
</evidence>
<dbReference type="InterPro" id="IPR042208">
    <property type="entry name" value="D-ser_dehydrat-like_sf"/>
</dbReference>
<dbReference type="Gene3D" id="2.40.37.20">
    <property type="entry name" value="D-serine dehydratase-like domain"/>
    <property type="match status" value="1"/>
</dbReference>
<dbReference type="AlphaFoldDB" id="A0A6M1T1U8"/>
<dbReference type="Proteomes" id="UP000479132">
    <property type="component" value="Unassembled WGS sequence"/>
</dbReference>
<proteinExistence type="inferred from homology"/>